<dbReference type="InterPro" id="IPR036694">
    <property type="entry name" value="Dodecin-like_sf"/>
</dbReference>
<protein>
    <recommendedName>
        <fullName evidence="3">Dodecin domain-containing protein</fullName>
    </recommendedName>
</protein>
<proteinExistence type="predicted"/>
<dbReference type="PANTHER" id="PTHR39324:SF1">
    <property type="entry name" value="CALCIUM DODECIN"/>
    <property type="match status" value="1"/>
</dbReference>
<accession>A0ABN6Y8X7</accession>
<dbReference type="Proteomes" id="UP001321477">
    <property type="component" value="Chromosome"/>
</dbReference>
<gene>
    <name evidence="1" type="ORF">GCM10025870_05540</name>
</gene>
<keyword evidence="2" id="KW-1185">Reference proteome</keyword>
<name>A0ABN6Y8X7_9MICO</name>
<organism evidence="1 2">
    <name type="scientific">Agromyces marinus</name>
    <dbReference type="NCBI Taxonomy" id="1389020"/>
    <lineage>
        <taxon>Bacteria</taxon>
        <taxon>Bacillati</taxon>
        <taxon>Actinomycetota</taxon>
        <taxon>Actinomycetes</taxon>
        <taxon>Micrococcales</taxon>
        <taxon>Microbacteriaceae</taxon>
        <taxon>Agromyces</taxon>
    </lineage>
</organism>
<evidence type="ECO:0000313" key="1">
    <source>
        <dbReference type="EMBL" id="BDZ53481.1"/>
    </source>
</evidence>
<dbReference type="InterPro" id="IPR009923">
    <property type="entry name" value="Dodecin"/>
</dbReference>
<dbReference type="Gene3D" id="3.30.1660.10">
    <property type="entry name" value="Flavin-binding protein dodecin"/>
    <property type="match status" value="1"/>
</dbReference>
<dbReference type="EMBL" id="AP027734">
    <property type="protein sequence ID" value="BDZ53481.1"/>
    <property type="molecule type" value="Genomic_DNA"/>
</dbReference>
<dbReference type="PANTHER" id="PTHR39324">
    <property type="entry name" value="CALCIUM DODECIN"/>
    <property type="match status" value="1"/>
</dbReference>
<dbReference type="Pfam" id="PF07311">
    <property type="entry name" value="Dodecin"/>
    <property type="match status" value="1"/>
</dbReference>
<dbReference type="InterPro" id="IPR025543">
    <property type="entry name" value="Dodecin-like"/>
</dbReference>
<dbReference type="SUPFAM" id="SSF89807">
    <property type="entry name" value="Dodecin-like"/>
    <property type="match status" value="1"/>
</dbReference>
<evidence type="ECO:0008006" key="3">
    <source>
        <dbReference type="Google" id="ProtNLM"/>
    </source>
</evidence>
<reference evidence="2" key="1">
    <citation type="journal article" date="2019" name="Int. J. Syst. Evol. Microbiol.">
        <title>The Global Catalogue of Microorganisms (GCM) 10K type strain sequencing project: providing services to taxonomists for standard genome sequencing and annotation.</title>
        <authorList>
            <consortium name="The Broad Institute Genomics Platform"/>
            <consortium name="The Broad Institute Genome Sequencing Center for Infectious Disease"/>
            <person name="Wu L."/>
            <person name="Ma J."/>
        </authorList>
    </citation>
    <scope>NUCLEOTIDE SEQUENCE [LARGE SCALE GENOMIC DNA]</scope>
    <source>
        <strain evidence="2">NBRC 109019</strain>
    </source>
</reference>
<sequence>MGCRARRPTCPDTFEGNDMSSVARVTTITAFSESGFDDAVSIGIARAAETLRNVKGAWVKEQKVKVEGGSVIEWSVTLEVTFVLEG</sequence>
<evidence type="ECO:0000313" key="2">
    <source>
        <dbReference type="Proteomes" id="UP001321477"/>
    </source>
</evidence>